<dbReference type="Proteomes" id="UP001345963">
    <property type="component" value="Unassembled WGS sequence"/>
</dbReference>
<keyword evidence="2" id="KW-1133">Transmembrane helix</keyword>
<keyword evidence="2" id="KW-0472">Membrane</keyword>
<accession>A0ABU7A4H4</accession>
<evidence type="ECO:0000313" key="4">
    <source>
        <dbReference type="Proteomes" id="UP001345963"/>
    </source>
</evidence>
<proteinExistence type="predicted"/>
<evidence type="ECO:0000313" key="3">
    <source>
        <dbReference type="EMBL" id="MED6232848.1"/>
    </source>
</evidence>
<feature type="compositionally biased region" description="Basic and acidic residues" evidence="1">
    <location>
        <begin position="1"/>
        <end position="16"/>
    </location>
</feature>
<dbReference type="EMBL" id="JAHUTI010001346">
    <property type="protein sequence ID" value="MED6232848.1"/>
    <property type="molecule type" value="Genomic_DNA"/>
</dbReference>
<comment type="caution">
    <text evidence="3">The sequence shown here is derived from an EMBL/GenBank/DDBJ whole genome shotgun (WGS) entry which is preliminary data.</text>
</comment>
<evidence type="ECO:0000256" key="2">
    <source>
        <dbReference type="SAM" id="Phobius"/>
    </source>
</evidence>
<keyword evidence="4" id="KW-1185">Reference proteome</keyword>
<feature type="compositionally biased region" description="Low complexity" evidence="1">
    <location>
        <begin position="30"/>
        <end position="44"/>
    </location>
</feature>
<protein>
    <submittedName>
        <fullName evidence="3">Uncharacterized protein</fullName>
    </submittedName>
</protein>
<reference evidence="3 4" key="1">
    <citation type="submission" date="2021-07" db="EMBL/GenBank/DDBJ databases">
        <authorList>
            <person name="Palmer J.M."/>
        </authorList>
    </citation>
    <scope>NUCLEOTIDE SEQUENCE [LARGE SCALE GENOMIC DNA]</scope>
    <source>
        <strain evidence="3 4">AT_MEX2019</strain>
        <tissue evidence="3">Muscle</tissue>
    </source>
</reference>
<name>A0ABU7A4H4_9TELE</name>
<sequence length="164" mass="17861">MHQQTKEEGDPPKMEGEVEVPVIASREALDSPSSESPEAPTEPAQIMLTPNPRRCYRCFCQPWCLFIALTLLLLFLLGSWAVVHLTLGTNGGSPFRISASYDQRIPHDDTATVEPHFTTNCTMGPSTVGTAAHANPAMIEQHLIVLSSGFTVFSCQAAHKPCRA</sequence>
<gene>
    <name evidence="3" type="ORF">ATANTOWER_003290</name>
</gene>
<feature type="region of interest" description="Disordered" evidence="1">
    <location>
        <begin position="1"/>
        <end position="45"/>
    </location>
</feature>
<organism evidence="3 4">
    <name type="scientific">Ataeniobius toweri</name>
    <dbReference type="NCBI Taxonomy" id="208326"/>
    <lineage>
        <taxon>Eukaryota</taxon>
        <taxon>Metazoa</taxon>
        <taxon>Chordata</taxon>
        <taxon>Craniata</taxon>
        <taxon>Vertebrata</taxon>
        <taxon>Euteleostomi</taxon>
        <taxon>Actinopterygii</taxon>
        <taxon>Neopterygii</taxon>
        <taxon>Teleostei</taxon>
        <taxon>Neoteleostei</taxon>
        <taxon>Acanthomorphata</taxon>
        <taxon>Ovalentaria</taxon>
        <taxon>Atherinomorphae</taxon>
        <taxon>Cyprinodontiformes</taxon>
        <taxon>Goodeidae</taxon>
        <taxon>Ataeniobius</taxon>
    </lineage>
</organism>
<evidence type="ECO:0000256" key="1">
    <source>
        <dbReference type="SAM" id="MobiDB-lite"/>
    </source>
</evidence>
<keyword evidence="2" id="KW-0812">Transmembrane</keyword>
<feature type="transmembrane region" description="Helical" evidence="2">
    <location>
        <begin position="63"/>
        <end position="83"/>
    </location>
</feature>